<dbReference type="PROSITE" id="PS51071">
    <property type="entry name" value="HTH_RPIR"/>
    <property type="match status" value="1"/>
</dbReference>
<dbReference type="SUPFAM" id="SSF53697">
    <property type="entry name" value="SIS domain"/>
    <property type="match status" value="1"/>
</dbReference>
<dbReference type="RefSeq" id="WP_175556665.1">
    <property type="nucleotide sequence ID" value="NZ_FORF01000008.1"/>
</dbReference>
<dbReference type="GO" id="GO:0003700">
    <property type="term" value="F:DNA-binding transcription factor activity"/>
    <property type="evidence" value="ECO:0007669"/>
    <property type="project" value="InterPro"/>
</dbReference>
<dbReference type="GO" id="GO:0097367">
    <property type="term" value="F:carbohydrate derivative binding"/>
    <property type="evidence" value="ECO:0007669"/>
    <property type="project" value="InterPro"/>
</dbReference>
<protein>
    <submittedName>
        <fullName evidence="2">Transcriptional regulator, RpiR family</fullName>
    </submittedName>
</protein>
<name>A0A1I3M0G2_9HYPH</name>
<dbReference type="Gene3D" id="1.10.10.10">
    <property type="entry name" value="Winged helix-like DNA-binding domain superfamily/Winged helix DNA-binding domain"/>
    <property type="match status" value="1"/>
</dbReference>
<dbReference type="GO" id="GO:1901135">
    <property type="term" value="P:carbohydrate derivative metabolic process"/>
    <property type="evidence" value="ECO:0007669"/>
    <property type="project" value="InterPro"/>
</dbReference>
<feature type="domain" description="HTH rpiR-type" evidence="1">
    <location>
        <begin position="7"/>
        <end position="83"/>
    </location>
</feature>
<gene>
    <name evidence="2" type="ORF">SAMN03080618_01608</name>
</gene>
<evidence type="ECO:0000313" key="2">
    <source>
        <dbReference type="EMBL" id="SFI90225.1"/>
    </source>
</evidence>
<dbReference type="STRING" id="1121003.SAMN03080618_01608"/>
<evidence type="ECO:0000313" key="3">
    <source>
        <dbReference type="Proteomes" id="UP000242763"/>
    </source>
</evidence>
<dbReference type="InterPro" id="IPR036388">
    <property type="entry name" value="WH-like_DNA-bd_sf"/>
</dbReference>
<organism evidence="2 3">
    <name type="scientific">Aquamicrobium aerolatum DSM 21857</name>
    <dbReference type="NCBI Taxonomy" id="1121003"/>
    <lineage>
        <taxon>Bacteria</taxon>
        <taxon>Pseudomonadati</taxon>
        <taxon>Pseudomonadota</taxon>
        <taxon>Alphaproteobacteria</taxon>
        <taxon>Hyphomicrobiales</taxon>
        <taxon>Phyllobacteriaceae</taxon>
        <taxon>Aerobium</taxon>
    </lineage>
</organism>
<dbReference type="InterPro" id="IPR047640">
    <property type="entry name" value="RpiR-like"/>
</dbReference>
<dbReference type="AlphaFoldDB" id="A0A1I3M0G2"/>
<dbReference type="Pfam" id="PF01418">
    <property type="entry name" value="HTH_6"/>
    <property type="match status" value="1"/>
</dbReference>
<dbReference type="InterPro" id="IPR000281">
    <property type="entry name" value="HTH_RpiR"/>
</dbReference>
<dbReference type="InterPro" id="IPR009057">
    <property type="entry name" value="Homeodomain-like_sf"/>
</dbReference>
<dbReference type="Gene3D" id="3.40.50.10490">
    <property type="entry name" value="Glucose-6-phosphate isomerase like protein, domain 1"/>
    <property type="match status" value="1"/>
</dbReference>
<dbReference type="GO" id="GO:0003677">
    <property type="term" value="F:DNA binding"/>
    <property type="evidence" value="ECO:0007669"/>
    <property type="project" value="InterPro"/>
</dbReference>
<dbReference type="PANTHER" id="PTHR30514:SF18">
    <property type="entry name" value="RPIR-FAMILY TRANSCRIPTIONAL REGULATOR"/>
    <property type="match status" value="1"/>
</dbReference>
<dbReference type="EMBL" id="FORF01000008">
    <property type="protein sequence ID" value="SFI90225.1"/>
    <property type="molecule type" value="Genomic_DNA"/>
</dbReference>
<accession>A0A1I3M0G2</accession>
<keyword evidence="3" id="KW-1185">Reference proteome</keyword>
<dbReference type="InterPro" id="IPR046348">
    <property type="entry name" value="SIS_dom_sf"/>
</dbReference>
<evidence type="ECO:0000259" key="1">
    <source>
        <dbReference type="PROSITE" id="PS51071"/>
    </source>
</evidence>
<dbReference type="Proteomes" id="UP000242763">
    <property type="component" value="Unassembled WGS sequence"/>
</dbReference>
<sequence length="281" mass="31466">MTDIERKPLSLLIQERASQLSPTDRQLADLILGFPGEIASYSAVELAKMAGTSNAAVSRFVHRLGFRTYEDMKRHARDMRSEGFPTYLLEKHQTDTAGQIARHVHVSQHNIVETFSALDPAELSAATEGIATARKVVFIGMRNGHFLAKYLRWQISEVCTDTVLLPSDGETLAESLVGLTKDDVIVVFAIRRLVPIIRAAIALLPSLPARTLLLVDQHYREAYQPTWMLRCMTQSPAPLDNHAALLVLCHILADEVFRYRADSGRQRLTSIEDMHHVLGEM</sequence>
<proteinExistence type="predicted"/>
<dbReference type="PANTHER" id="PTHR30514">
    <property type="entry name" value="GLUCOKINASE"/>
    <property type="match status" value="1"/>
</dbReference>
<reference evidence="3" key="1">
    <citation type="submission" date="2016-10" db="EMBL/GenBank/DDBJ databases">
        <authorList>
            <person name="Varghese N."/>
            <person name="Submissions S."/>
        </authorList>
    </citation>
    <scope>NUCLEOTIDE SEQUENCE [LARGE SCALE GENOMIC DNA]</scope>
    <source>
        <strain evidence="3">DSM 21857</strain>
    </source>
</reference>
<dbReference type="SUPFAM" id="SSF46689">
    <property type="entry name" value="Homeodomain-like"/>
    <property type="match status" value="1"/>
</dbReference>